<name>A0A9W6H8B1_9MICO</name>
<keyword evidence="2 7" id="KW-0813">Transport</keyword>
<sequence>MSVLNPAGEVQLPPVEAEAIAPEPGNRRARRRAANPPVAKHLQDNKTAYLMIAPMVILLGIFVIWPLIYSVYLSTFKISFYKDPEFVGLQFYQYVLESPKFWKSIGVGLYYAVLVVPTGLVIALLLASFIKTLSKKAASFMKTTVYLPAVVSTVVASVLFVFIYQDQGVANWLLSLLNAGPVAWLNDPTTALPAIAIPGIWLGFGVTTLILLAGLLDIPDSYYESAQLDGAGFFQKTFYITIPLLKNVFLYLIVTGFTLAIQMLDLPLIMTGGGPVDATTTPNLFIFNSFRDLTPYATSFSLTASLLLFVVLGAISIVVFRLINSDKAVDG</sequence>
<dbReference type="PANTHER" id="PTHR30193">
    <property type="entry name" value="ABC TRANSPORTER PERMEASE PROTEIN"/>
    <property type="match status" value="1"/>
</dbReference>
<keyword evidence="6 7" id="KW-0472">Membrane</keyword>
<dbReference type="PROSITE" id="PS50928">
    <property type="entry name" value="ABC_TM1"/>
    <property type="match status" value="1"/>
</dbReference>
<evidence type="ECO:0000256" key="1">
    <source>
        <dbReference type="ARBA" id="ARBA00004651"/>
    </source>
</evidence>
<evidence type="ECO:0000256" key="2">
    <source>
        <dbReference type="ARBA" id="ARBA00022448"/>
    </source>
</evidence>
<evidence type="ECO:0000313" key="10">
    <source>
        <dbReference type="Proteomes" id="UP001142372"/>
    </source>
</evidence>
<dbReference type="AlphaFoldDB" id="A0A9W6H8B1"/>
<evidence type="ECO:0000256" key="4">
    <source>
        <dbReference type="ARBA" id="ARBA00022692"/>
    </source>
</evidence>
<evidence type="ECO:0000256" key="3">
    <source>
        <dbReference type="ARBA" id="ARBA00022475"/>
    </source>
</evidence>
<comment type="similarity">
    <text evidence="7">Belongs to the binding-protein-dependent transport system permease family.</text>
</comment>
<dbReference type="Gene3D" id="1.10.3720.10">
    <property type="entry name" value="MetI-like"/>
    <property type="match status" value="1"/>
</dbReference>
<evidence type="ECO:0000256" key="7">
    <source>
        <dbReference type="RuleBase" id="RU363032"/>
    </source>
</evidence>
<dbReference type="GO" id="GO:0005886">
    <property type="term" value="C:plasma membrane"/>
    <property type="evidence" value="ECO:0007669"/>
    <property type="project" value="UniProtKB-SubCell"/>
</dbReference>
<organism evidence="9 10">
    <name type="scientific">Leifsonia poae</name>
    <dbReference type="NCBI Taxonomy" id="110933"/>
    <lineage>
        <taxon>Bacteria</taxon>
        <taxon>Bacillati</taxon>
        <taxon>Actinomycetota</taxon>
        <taxon>Actinomycetes</taxon>
        <taxon>Micrococcales</taxon>
        <taxon>Microbacteriaceae</taxon>
        <taxon>Leifsonia</taxon>
    </lineage>
</organism>
<dbReference type="PANTHER" id="PTHR30193:SF37">
    <property type="entry name" value="INNER MEMBRANE ABC TRANSPORTER PERMEASE PROTEIN YCJO"/>
    <property type="match status" value="1"/>
</dbReference>
<feature type="transmembrane region" description="Helical" evidence="7">
    <location>
        <begin position="145"/>
        <end position="164"/>
    </location>
</feature>
<dbReference type="InterPro" id="IPR051393">
    <property type="entry name" value="ABC_transporter_permease"/>
</dbReference>
<comment type="caution">
    <text evidence="9">The sequence shown here is derived from an EMBL/GenBank/DDBJ whole genome shotgun (WGS) entry which is preliminary data.</text>
</comment>
<keyword evidence="4 7" id="KW-0812">Transmembrane</keyword>
<evidence type="ECO:0000256" key="5">
    <source>
        <dbReference type="ARBA" id="ARBA00022989"/>
    </source>
</evidence>
<comment type="subcellular location">
    <subcellularLocation>
        <location evidence="1 7">Cell membrane</location>
        <topology evidence="1 7">Multi-pass membrane protein</topology>
    </subcellularLocation>
</comment>
<protein>
    <submittedName>
        <fullName evidence="9">Sugar ABC transporter permease</fullName>
    </submittedName>
</protein>
<feature type="transmembrane region" description="Helical" evidence="7">
    <location>
        <begin position="48"/>
        <end position="72"/>
    </location>
</feature>
<keyword evidence="10" id="KW-1185">Reference proteome</keyword>
<accession>A0A9W6H8B1</accession>
<keyword evidence="3" id="KW-1003">Cell membrane</keyword>
<reference evidence="9" key="1">
    <citation type="journal article" date="2014" name="Int. J. Syst. Evol. Microbiol.">
        <title>Complete genome sequence of Corynebacterium casei LMG S-19264T (=DSM 44701T), isolated from a smear-ripened cheese.</title>
        <authorList>
            <consortium name="US DOE Joint Genome Institute (JGI-PGF)"/>
            <person name="Walter F."/>
            <person name="Albersmeier A."/>
            <person name="Kalinowski J."/>
            <person name="Ruckert C."/>
        </authorList>
    </citation>
    <scope>NUCLEOTIDE SEQUENCE</scope>
    <source>
        <strain evidence="9">VKM Ac-1401</strain>
    </source>
</reference>
<proteinExistence type="inferred from homology"/>
<dbReference type="CDD" id="cd06261">
    <property type="entry name" value="TM_PBP2"/>
    <property type="match status" value="1"/>
</dbReference>
<dbReference type="SUPFAM" id="SSF161098">
    <property type="entry name" value="MetI-like"/>
    <property type="match status" value="1"/>
</dbReference>
<feature type="transmembrane region" description="Helical" evidence="7">
    <location>
        <begin position="237"/>
        <end position="261"/>
    </location>
</feature>
<feature type="domain" description="ABC transmembrane type-1" evidence="8">
    <location>
        <begin position="101"/>
        <end position="319"/>
    </location>
</feature>
<feature type="transmembrane region" description="Helical" evidence="7">
    <location>
        <begin position="300"/>
        <end position="323"/>
    </location>
</feature>
<dbReference type="EMBL" id="BSEN01000003">
    <property type="protein sequence ID" value="GLJ75460.1"/>
    <property type="molecule type" value="Genomic_DNA"/>
</dbReference>
<evidence type="ECO:0000313" key="9">
    <source>
        <dbReference type="EMBL" id="GLJ75460.1"/>
    </source>
</evidence>
<dbReference type="RefSeq" id="WP_271176141.1">
    <property type="nucleotide sequence ID" value="NZ_BAAAJO010000001.1"/>
</dbReference>
<feature type="transmembrane region" description="Helical" evidence="7">
    <location>
        <begin position="191"/>
        <end position="216"/>
    </location>
</feature>
<reference evidence="9" key="2">
    <citation type="submission" date="2023-01" db="EMBL/GenBank/DDBJ databases">
        <authorList>
            <person name="Sun Q."/>
            <person name="Evtushenko L."/>
        </authorList>
    </citation>
    <scope>NUCLEOTIDE SEQUENCE</scope>
    <source>
        <strain evidence="9">VKM Ac-1401</strain>
    </source>
</reference>
<dbReference type="GO" id="GO:0055085">
    <property type="term" value="P:transmembrane transport"/>
    <property type="evidence" value="ECO:0007669"/>
    <property type="project" value="InterPro"/>
</dbReference>
<gene>
    <name evidence="9" type="primary">lacF</name>
    <name evidence="9" type="ORF">GCM10017584_10340</name>
</gene>
<dbReference type="Pfam" id="PF00528">
    <property type="entry name" value="BPD_transp_1"/>
    <property type="match status" value="1"/>
</dbReference>
<feature type="transmembrane region" description="Helical" evidence="7">
    <location>
        <begin position="109"/>
        <end position="133"/>
    </location>
</feature>
<evidence type="ECO:0000259" key="8">
    <source>
        <dbReference type="PROSITE" id="PS50928"/>
    </source>
</evidence>
<evidence type="ECO:0000256" key="6">
    <source>
        <dbReference type="ARBA" id="ARBA00023136"/>
    </source>
</evidence>
<dbReference type="InterPro" id="IPR000515">
    <property type="entry name" value="MetI-like"/>
</dbReference>
<dbReference type="InterPro" id="IPR035906">
    <property type="entry name" value="MetI-like_sf"/>
</dbReference>
<dbReference type="Proteomes" id="UP001142372">
    <property type="component" value="Unassembled WGS sequence"/>
</dbReference>
<keyword evidence="5 7" id="KW-1133">Transmembrane helix</keyword>